<dbReference type="PANTHER" id="PTHR47640:SF11">
    <property type="entry name" value="RNA-BINDING PROTEIN 42"/>
    <property type="match status" value="1"/>
</dbReference>
<name>A0AAV4USQ7_CAEEX</name>
<dbReference type="GO" id="GO:0003729">
    <property type="term" value="F:mRNA binding"/>
    <property type="evidence" value="ECO:0007669"/>
    <property type="project" value="InterPro"/>
</dbReference>
<organism evidence="7 8">
    <name type="scientific">Caerostris extrusa</name>
    <name type="common">Bark spider</name>
    <name type="synonym">Caerostris bankana</name>
    <dbReference type="NCBI Taxonomy" id="172846"/>
    <lineage>
        <taxon>Eukaryota</taxon>
        <taxon>Metazoa</taxon>
        <taxon>Ecdysozoa</taxon>
        <taxon>Arthropoda</taxon>
        <taxon>Chelicerata</taxon>
        <taxon>Arachnida</taxon>
        <taxon>Araneae</taxon>
        <taxon>Araneomorphae</taxon>
        <taxon>Entelegynae</taxon>
        <taxon>Araneoidea</taxon>
        <taxon>Araneidae</taxon>
        <taxon>Caerostris</taxon>
    </lineage>
</organism>
<evidence type="ECO:0000256" key="5">
    <source>
        <dbReference type="PROSITE-ProRule" id="PRU00176"/>
    </source>
</evidence>
<dbReference type="InterPro" id="IPR050825">
    <property type="entry name" value="RBM42_RBP45_47-like"/>
</dbReference>
<dbReference type="PANTHER" id="PTHR47640">
    <property type="entry name" value="TRNA SELENOCYSTEINE 1-ASSOCIATED PROTEIN 1-RELATED-RELATED"/>
    <property type="match status" value="1"/>
</dbReference>
<feature type="domain" description="RRM" evidence="6">
    <location>
        <begin position="2"/>
        <end position="80"/>
    </location>
</feature>
<sequence length="101" mass="11890">DFRIFCGDLGNDVTDEVLIRSFSKYPSFVKAKVVRDKRTNKTKGFGFVSFKDPQDFIKAMREMNGRYVGSRPIKLRKSTWRDRNIDIVKKKQREKEKLGLL</sequence>
<evidence type="ECO:0000313" key="8">
    <source>
        <dbReference type="Proteomes" id="UP001054945"/>
    </source>
</evidence>
<accession>A0AAV4USQ7</accession>
<dbReference type="Proteomes" id="UP001054945">
    <property type="component" value="Unassembled WGS sequence"/>
</dbReference>
<gene>
    <name evidence="7" type="primary">rbm42</name>
    <name evidence="7" type="ORF">CEXT_680181</name>
</gene>
<keyword evidence="3 5" id="KW-0694">RNA-binding</keyword>
<evidence type="ECO:0000256" key="3">
    <source>
        <dbReference type="ARBA" id="ARBA00022884"/>
    </source>
</evidence>
<dbReference type="PROSITE" id="PS50102">
    <property type="entry name" value="RRM"/>
    <property type="match status" value="1"/>
</dbReference>
<dbReference type="InterPro" id="IPR000504">
    <property type="entry name" value="RRM_dom"/>
</dbReference>
<proteinExistence type="inferred from homology"/>
<dbReference type="EMBL" id="BPLR01013422">
    <property type="protein sequence ID" value="GIY61057.1"/>
    <property type="molecule type" value="Genomic_DNA"/>
</dbReference>
<evidence type="ECO:0000256" key="2">
    <source>
        <dbReference type="ARBA" id="ARBA00015192"/>
    </source>
</evidence>
<dbReference type="Gene3D" id="3.30.70.330">
    <property type="match status" value="1"/>
</dbReference>
<reference evidence="7 8" key="1">
    <citation type="submission" date="2021-06" db="EMBL/GenBank/DDBJ databases">
        <title>Caerostris extrusa draft genome.</title>
        <authorList>
            <person name="Kono N."/>
            <person name="Arakawa K."/>
        </authorList>
    </citation>
    <scope>NUCLEOTIDE SEQUENCE [LARGE SCALE GENOMIC DNA]</scope>
</reference>
<evidence type="ECO:0000256" key="4">
    <source>
        <dbReference type="ARBA" id="ARBA00030574"/>
    </source>
</evidence>
<dbReference type="AlphaFoldDB" id="A0AAV4USQ7"/>
<dbReference type="InterPro" id="IPR012677">
    <property type="entry name" value="Nucleotide-bd_a/b_plait_sf"/>
</dbReference>
<dbReference type="Pfam" id="PF00076">
    <property type="entry name" value="RRM_1"/>
    <property type="match status" value="1"/>
</dbReference>
<evidence type="ECO:0000259" key="6">
    <source>
        <dbReference type="PROSITE" id="PS50102"/>
    </source>
</evidence>
<dbReference type="InterPro" id="IPR035979">
    <property type="entry name" value="RBD_domain_sf"/>
</dbReference>
<comment type="similarity">
    <text evidence="1">Belongs to the RRM RBM42 family.</text>
</comment>
<evidence type="ECO:0000313" key="7">
    <source>
        <dbReference type="EMBL" id="GIY61057.1"/>
    </source>
</evidence>
<comment type="caution">
    <text evidence="7">The sequence shown here is derived from an EMBL/GenBank/DDBJ whole genome shotgun (WGS) entry which is preliminary data.</text>
</comment>
<dbReference type="SMART" id="SM00360">
    <property type="entry name" value="RRM"/>
    <property type="match status" value="1"/>
</dbReference>
<dbReference type="SUPFAM" id="SSF54928">
    <property type="entry name" value="RNA-binding domain, RBD"/>
    <property type="match status" value="1"/>
</dbReference>
<keyword evidence="8" id="KW-1185">Reference proteome</keyword>
<dbReference type="InterPro" id="IPR034215">
    <property type="entry name" value="RBM42_RRM"/>
</dbReference>
<evidence type="ECO:0000256" key="1">
    <source>
        <dbReference type="ARBA" id="ARBA00007408"/>
    </source>
</evidence>
<feature type="non-terminal residue" evidence="7">
    <location>
        <position position="1"/>
    </location>
</feature>
<protein>
    <recommendedName>
        <fullName evidence="2">RNA-binding protein 42</fullName>
    </recommendedName>
    <alternativeName>
        <fullName evidence="4">RNA-binding motif protein 42</fullName>
    </alternativeName>
</protein>
<dbReference type="CDD" id="cd12383">
    <property type="entry name" value="RRM_RBM42"/>
    <property type="match status" value="1"/>
</dbReference>